<reference evidence="1 2" key="1">
    <citation type="submission" date="2019-04" db="EMBL/GenBank/DDBJ databases">
        <title>Cohnella sp. nov. isolated from preserved vegetables.</title>
        <authorList>
            <person name="Lin S.-Y."/>
            <person name="Hung M.-H."/>
            <person name="Young C.-C."/>
        </authorList>
    </citation>
    <scope>NUCLEOTIDE SEQUENCE [LARGE SCALE GENOMIC DNA]</scope>
    <source>
        <strain evidence="1 2">CC-MHH1044</strain>
    </source>
</reference>
<name>A0A4S4BVR4_9BACL</name>
<dbReference type="AlphaFoldDB" id="A0A4S4BVR4"/>
<gene>
    <name evidence="1" type="ORF">E6C55_17210</name>
</gene>
<evidence type="ECO:0000313" key="2">
    <source>
        <dbReference type="Proteomes" id="UP000310636"/>
    </source>
</evidence>
<dbReference type="EMBL" id="SSOB01000021">
    <property type="protein sequence ID" value="THF77103.1"/>
    <property type="molecule type" value="Genomic_DNA"/>
</dbReference>
<dbReference type="OrthoDB" id="9802910at2"/>
<comment type="caution">
    <text evidence="1">The sequence shown here is derived from an EMBL/GenBank/DDBJ whole genome shotgun (WGS) entry which is preliminary data.</text>
</comment>
<keyword evidence="2" id="KW-1185">Reference proteome</keyword>
<dbReference type="Pfam" id="PF09969">
    <property type="entry name" value="DUF2203"/>
    <property type="match status" value="1"/>
</dbReference>
<protein>
    <submittedName>
        <fullName evidence="1">DUF2203 family protein</fullName>
    </submittedName>
</protein>
<dbReference type="Proteomes" id="UP000310636">
    <property type="component" value="Unassembled WGS sequence"/>
</dbReference>
<proteinExistence type="predicted"/>
<sequence>MTKQFTPDEANALLPELRSNLLQLQGIMSEYETRYMELQKMKAGADSKIASGGAGPRFFEEEGKLDFMSMEIDLFVENFKRQGVYLKMINPGLVDFPAVLEGEEVLLCWKEGEERVDHYHSMEDGFRGRKRLPE</sequence>
<accession>A0A4S4BVR4</accession>
<dbReference type="InterPro" id="IPR018699">
    <property type="entry name" value="DUF2203"/>
</dbReference>
<evidence type="ECO:0000313" key="1">
    <source>
        <dbReference type="EMBL" id="THF77103.1"/>
    </source>
</evidence>
<dbReference type="RefSeq" id="WP_136371051.1">
    <property type="nucleotide sequence ID" value="NZ_SSOB01000021.1"/>
</dbReference>
<dbReference type="PIRSF" id="PIRSF016498">
    <property type="entry name" value="UCP016498"/>
    <property type="match status" value="1"/>
</dbReference>
<organism evidence="1 2">
    <name type="scientific">Cohnella fermenti</name>
    <dbReference type="NCBI Taxonomy" id="2565925"/>
    <lineage>
        <taxon>Bacteria</taxon>
        <taxon>Bacillati</taxon>
        <taxon>Bacillota</taxon>
        <taxon>Bacilli</taxon>
        <taxon>Bacillales</taxon>
        <taxon>Paenibacillaceae</taxon>
        <taxon>Cohnella</taxon>
    </lineage>
</organism>